<keyword evidence="2 5" id="KW-0812">Transmembrane</keyword>
<accession>A0A2W5SQ07</accession>
<evidence type="ECO:0000313" key="7">
    <source>
        <dbReference type="EMBL" id="PZR05279.1"/>
    </source>
</evidence>
<keyword evidence="3 5" id="KW-1133">Transmembrane helix</keyword>
<feature type="transmembrane region" description="Helical" evidence="5">
    <location>
        <begin position="168"/>
        <end position="188"/>
    </location>
</feature>
<dbReference type="AlphaFoldDB" id="A0A2W5SQ07"/>
<evidence type="ECO:0000256" key="4">
    <source>
        <dbReference type="ARBA" id="ARBA00023136"/>
    </source>
</evidence>
<dbReference type="EMBL" id="QFQP01000046">
    <property type="protein sequence ID" value="PZR05279.1"/>
    <property type="molecule type" value="Genomic_DNA"/>
</dbReference>
<sequence>MEIGVLRAWWRTSVRMMGSPKETLAQAQRPDSLGGSVLYALLSTLVGSAPSWLSCVGVSLLVTFVSPFELPDRSRPSAIVTGFGLLTLMAVFSAVTSEAVSVFIEHGVLLASGARPRLSTTVRAHALSMSPYLVGLVPFCGALICPLWAVALRVAAFKSLHGVATGPAVLAAVVPLLALVALALVPFLI</sequence>
<proteinExistence type="predicted"/>
<feature type="transmembrane region" description="Helical" evidence="5">
    <location>
        <begin position="37"/>
        <end position="65"/>
    </location>
</feature>
<feature type="domain" description="Yip1" evidence="6">
    <location>
        <begin position="17"/>
        <end position="183"/>
    </location>
</feature>
<name>A0A2W5SQ07_9BACT</name>
<dbReference type="Proteomes" id="UP000249061">
    <property type="component" value="Unassembled WGS sequence"/>
</dbReference>
<evidence type="ECO:0000256" key="1">
    <source>
        <dbReference type="ARBA" id="ARBA00004141"/>
    </source>
</evidence>
<evidence type="ECO:0000256" key="2">
    <source>
        <dbReference type="ARBA" id="ARBA00022692"/>
    </source>
</evidence>
<dbReference type="Pfam" id="PF04893">
    <property type="entry name" value="Yip1"/>
    <property type="match status" value="1"/>
</dbReference>
<gene>
    <name evidence="7" type="ORF">DI536_32670</name>
</gene>
<comment type="subcellular location">
    <subcellularLocation>
        <location evidence="1">Membrane</location>
        <topology evidence="1">Multi-pass membrane protein</topology>
    </subcellularLocation>
</comment>
<evidence type="ECO:0000256" key="5">
    <source>
        <dbReference type="SAM" id="Phobius"/>
    </source>
</evidence>
<feature type="transmembrane region" description="Helical" evidence="5">
    <location>
        <begin position="132"/>
        <end position="156"/>
    </location>
</feature>
<organism evidence="7 8">
    <name type="scientific">Archangium gephyra</name>
    <dbReference type="NCBI Taxonomy" id="48"/>
    <lineage>
        <taxon>Bacteria</taxon>
        <taxon>Pseudomonadati</taxon>
        <taxon>Myxococcota</taxon>
        <taxon>Myxococcia</taxon>
        <taxon>Myxococcales</taxon>
        <taxon>Cystobacterineae</taxon>
        <taxon>Archangiaceae</taxon>
        <taxon>Archangium</taxon>
    </lineage>
</organism>
<protein>
    <recommendedName>
        <fullName evidence="6">Yip1 domain-containing protein</fullName>
    </recommendedName>
</protein>
<evidence type="ECO:0000259" key="6">
    <source>
        <dbReference type="Pfam" id="PF04893"/>
    </source>
</evidence>
<comment type="caution">
    <text evidence="7">The sequence shown here is derived from an EMBL/GenBank/DDBJ whole genome shotgun (WGS) entry which is preliminary data.</text>
</comment>
<dbReference type="GO" id="GO:0016020">
    <property type="term" value="C:membrane"/>
    <property type="evidence" value="ECO:0007669"/>
    <property type="project" value="UniProtKB-SubCell"/>
</dbReference>
<dbReference type="InterPro" id="IPR006977">
    <property type="entry name" value="Yip1_dom"/>
</dbReference>
<evidence type="ECO:0000256" key="3">
    <source>
        <dbReference type="ARBA" id="ARBA00022989"/>
    </source>
</evidence>
<evidence type="ECO:0000313" key="8">
    <source>
        <dbReference type="Proteomes" id="UP000249061"/>
    </source>
</evidence>
<reference evidence="7 8" key="1">
    <citation type="submission" date="2017-08" db="EMBL/GenBank/DDBJ databases">
        <title>Infants hospitalized years apart are colonized by the same room-sourced microbial strains.</title>
        <authorList>
            <person name="Brooks B."/>
            <person name="Olm M.R."/>
            <person name="Firek B.A."/>
            <person name="Baker R."/>
            <person name="Thomas B.C."/>
            <person name="Morowitz M.J."/>
            <person name="Banfield J.F."/>
        </authorList>
    </citation>
    <scope>NUCLEOTIDE SEQUENCE [LARGE SCALE GENOMIC DNA]</scope>
    <source>
        <strain evidence="7">S2_003_000_R2_14</strain>
    </source>
</reference>
<keyword evidence="4 5" id="KW-0472">Membrane</keyword>
<feature type="transmembrane region" description="Helical" evidence="5">
    <location>
        <begin position="77"/>
        <end position="95"/>
    </location>
</feature>